<accession>A0ABS9ZX20</accession>
<keyword evidence="7" id="KW-1185">Reference proteome</keyword>
<evidence type="ECO:0000313" key="6">
    <source>
        <dbReference type="EMBL" id="MCJ0742855.1"/>
    </source>
</evidence>
<evidence type="ECO:0000313" key="7">
    <source>
        <dbReference type="Proteomes" id="UP001165460"/>
    </source>
</evidence>
<evidence type="ECO:0000256" key="3">
    <source>
        <dbReference type="ARBA" id="ARBA00023237"/>
    </source>
</evidence>
<protein>
    <submittedName>
        <fullName evidence="6">OmpA family protein</fullName>
    </submittedName>
</protein>
<dbReference type="SUPFAM" id="SSF103088">
    <property type="entry name" value="OmpA-like"/>
    <property type="match status" value="1"/>
</dbReference>
<dbReference type="PANTHER" id="PTHR30329">
    <property type="entry name" value="STATOR ELEMENT OF FLAGELLAR MOTOR COMPLEX"/>
    <property type="match status" value="1"/>
</dbReference>
<dbReference type="InterPro" id="IPR011990">
    <property type="entry name" value="TPR-like_helical_dom_sf"/>
</dbReference>
<keyword evidence="3" id="KW-0998">Cell outer membrane</keyword>
<dbReference type="Proteomes" id="UP001165460">
    <property type="component" value="Unassembled WGS sequence"/>
</dbReference>
<dbReference type="InterPro" id="IPR050330">
    <property type="entry name" value="Bact_OuterMem_StrucFunc"/>
</dbReference>
<organism evidence="6 7">
    <name type="scientific">Pedobacter montanisoli</name>
    <dbReference type="NCBI Taxonomy" id="2923277"/>
    <lineage>
        <taxon>Bacteria</taxon>
        <taxon>Pseudomonadati</taxon>
        <taxon>Bacteroidota</taxon>
        <taxon>Sphingobacteriia</taxon>
        <taxon>Sphingobacteriales</taxon>
        <taxon>Sphingobacteriaceae</taxon>
        <taxon>Pedobacter</taxon>
    </lineage>
</organism>
<comment type="caution">
    <text evidence="6">The sequence shown here is derived from an EMBL/GenBank/DDBJ whole genome shotgun (WGS) entry which is preliminary data.</text>
</comment>
<evidence type="ECO:0000256" key="1">
    <source>
        <dbReference type="ARBA" id="ARBA00004442"/>
    </source>
</evidence>
<feature type="domain" description="OmpA-like" evidence="5">
    <location>
        <begin position="522"/>
        <end position="644"/>
    </location>
</feature>
<name>A0ABS9ZX20_9SPHI</name>
<dbReference type="InterPro" id="IPR011659">
    <property type="entry name" value="WD40"/>
</dbReference>
<comment type="subcellular location">
    <subcellularLocation>
        <location evidence="1">Cell outer membrane</location>
    </subcellularLocation>
</comment>
<dbReference type="PROSITE" id="PS51123">
    <property type="entry name" value="OMPA_2"/>
    <property type="match status" value="1"/>
</dbReference>
<dbReference type="SUPFAM" id="SSF82171">
    <property type="entry name" value="DPP6 N-terminal domain-like"/>
    <property type="match status" value="1"/>
</dbReference>
<proteinExistence type="predicted"/>
<dbReference type="PANTHER" id="PTHR30329:SF21">
    <property type="entry name" value="LIPOPROTEIN YIAD-RELATED"/>
    <property type="match status" value="1"/>
</dbReference>
<dbReference type="Gene3D" id="3.30.1330.60">
    <property type="entry name" value="OmpA-like domain"/>
    <property type="match status" value="1"/>
</dbReference>
<dbReference type="InterPro" id="IPR036737">
    <property type="entry name" value="OmpA-like_sf"/>
</dbReference>
<evidence type="ECO:0000259" key="5">
    <source>
        <dbReference type="PROSITE" id="PS51123"/>
    </source>
</evidence>
<keyword evidence="2 4" id="KW-0472">Membrane</keyword>
<sequence>MSLRKFTRFFFAFLLVYLMPSLLFSDDIKDADKLYKSLDYKFALEIYEKVMQGSPSMEVAEKIANCYRFINNTEKAETWYKKTLKYPDAPAYNYKYLADVLKQNGKFEEAEHNYLTWGEKDQSVNTEAQQQAEVCRTAKFWTENPDVGASIKNEKALNSENSDFSPVWAGKDLLVVSDRWQKEMKGEKVYGWTGNPYLKLYALHSENKQIEALNKKINSGFHTGPAVVNVTADTMIFTRSVPFKNKNNSNNPGRQYLLMAVKQNGDWMVKDKLPFNADGKFSVQHPALSPDGRILYFVSDMPGGYGGMDIYYAEKQTNGTWSAPVNCGSEINTSEDDVFPSVRKDGKFYFASKGHIGMGGLDIFSAEGSKNNFSKVENLRAPLNSPKDDFGIVFNEDNLTGYLSSNRAGGLGMDDIYSFKLGIKVEEKPLENIYVVQGIAVEKGSNIPIIGLQVILRNKNNGQETSVYSDDQGKFSFKLDKETDYVLSGNSDKYFTSQKGDISTKGIKQSTVFEIKFELEKSKNAYTITLNNIYYDFNKWNIRKDAEAELNKVDQFMNNMPQINLELVAHTDARGTAAYNQKLSEKRAISAMNYLVGKGIDAQRLKPIGKGETQLINQCADGVKCTEAEHQLNRRTEFKIIKITPVALIKHTGTSLLDSK</sequence>
<dbReference type="Gene3D" id="1.25.40.10">
    <property type="entry name" value="Tetratricopeptide repeat domain"/>
    <property type="match status" value="1"/>
</dbReference>
<dbReference type="PRINTS" id="PR01021">
    <property type="entry name" value="OMPADOMAIN"/>
</dbReference>
<dbReference type="InterPro" id="IPR006664">
    <property type="entry name" value="OMP_bac"/>
</dbReference>
<evidence type="ECO:0000256" key="2">
    <source>
        <dbReference type="ARBA" id="ARBA00023136"/>
    </source>
</evidence>
<dbReference type="Pfam" id="PF00691">
    <property type="entry name" value="OmpA"/>
    <property type="match status" value="1"/>
</dbReference>
<dbReference type="CDD" id="cd07185">
    <property type="entry name" value="OmpA_C-like"/>
    <property type="match status" value="1"/>
</dbReference>
<dbReference type="SUPFAM" id="SSF48452">
    <property type="entry name" value="TPR-like"/>
    <property type="match status" value="1"/>
</dbReference>
<evidence type="ECO:0000256" key="4">
    <source>
        <dbReference type="PROSITE-ProRule" id="PRU00473"/>
    </source>
</evidence>
<gene>
    <name evidence="6" type="ORF">MMF97_09045</name>
</gene>
<dbReference type="InterPro" id="IPR006665">
    <property type="entry name" value="OmpA-like"/>
</dbReference>
<dbReference type="EMBL" id="JALGBH010000002">
    <property type="protein sequence ID" value="MCJ0742855.1"/>
    <property type="molecule type" value="Genomic_DNA"/>
</dbReference>
<dbReference type="RefSeq" id="WP_243361697.1">
    <property type="nucleotide sequence ID" value="NZ_JALGBH010000002.1"/>
</dbReference>
<dbReference type="Pfam" id="PF07676">
    <property type="entry name" value="PD40"/>
    <property type="match status" value="2"/>
</dbReference>
<reference evidence="6" key="1">
    <citation type="submission" date="2022-03" db="EMBL/GenBank/DDBJ databases">
        <authorList>
            <person name="Woo C.Y."/>
        </authorList>
    </citation>
    <scope>NUCLEOTIDE SEQUENCE</scope>
    <source>
        <strain evidence="6">CYS-01</strain>
    </source>
</reference>